<keyword evidence="3" id="KW-1185">Reference proteome</keyword>
<dbReference type="AlphaFoldDB" id="A0A179ESK4"/>
<dbReference type="EMBL" id="BJUG01000011">
    <property type="protein sequence ID" value="GEK37758.1"/>
    <property type="molecule type" value="Genomic_DNA"/>
</dbReference>
<reference evidence="1 4" key="2">
    <citation type="submission" date="2019-07" db="EMBL/GenBank/DDBJ databases">
        <title>Whole genome shotgun sequence of Enterococcus thailandicus NBRC 101867.</title>
        <authorList>
            <person name="Hosoyama A."/>
            <person name="Uohara A."/>
            <person name="Ohji S."/>
            <person name="Ichikawa N."/>
        </authorList>
    </citation>
    <scope>NUCLEOTIDE SEQUENCE [LARGE SCALE GENOMIC DNA]</scope>
    <source>
        <strain evidence="1 4">NBRC 101867</strain>
    </source>
</reference>
<proteinExistence type="predicted"/>
<dbReference type="KEGG" id="eth:CK496_11190"/>
<dbReference type="EMBL" id="LWMN01000011">
    <property type="protein sequence ID" value="OAQ56217.1"/>
    <property type="molecule type" value="Genomic_DNA"/>
</dbReference>
<organism evidence="2 3">
    <name type="scientific">Enterococcus thailandicus</name>
    <dbReference type="NCBI Taxonomy" id="417368"/>
    <lineage>
        <taxon>Bacteria</taxon>
        <taxon>Bacillati</taxon>
        <taxon>Bacillota</taxon>
        <taxon>Bacilli</taxon>
        <taxon>Lactobacillales</taxon>
        <taxon>Enterococcaceae</taxon>
        <taxon>Enterococcus</taxon>
    </lineage>
</organism>
<reference evidence="2 3" key="1">
    <citation type="submission" date="2016-04" db="EMBL/GenBank/DDBJ databases">
        <title>Draft genome of an Enterococcus thailandicus strain isolated from bovine feces.</title>
        <authorList>
            <person name="Beukers A.G."/>
            <person name="Zaheer R."/>
            <person name="Goji N."/>
            <person name="Cook S.R."/>
            <person name="Amoako K."/>
            <person name="Chaves A.V."/>
            <person name="Ward M.P."/>
            <person name="Mcallister T.A."/>
        </authorList>
    </citation>
    <scope>NUCLEOTIDE SEQUENCE [LARGE SCALE GENOMIC DNA]</scope>
    <source>
        <strain evidence="2 3">F0711D 46</strain>
    </source>
</reference>
<evidence type="ECO:0000313" key="3">
    <source>
        <dbReference type="Proteomes" id="UP000078516"/>
    </source>
</evidence>
<protein>
    <submittedName>
        <fullName evidence="2">Uncharacterized protein</fullName>
    </submittedName>
</protein>
<dbReference type="Proteomes" id="UP000078516">
    <property type="component" value="Unassembled WGS sequence"/>
</dbReference>
<name>A0A179ESK4_ENTTH</name>
<dbReference type="GeneID" id="77488199"/>
<comment type="caution">
    <text evidence="2">The sequence shown here is derived from an EMBL/GenBank/DDBJ whole genome shotgun (WGS) entry which is preliminary data.</text>
</comment>
<dbReference type="Proteomes" id="UP000321361">
    <property type="component" value="Unassembled WGS sequence"/>
</dbReference>
<sequence length="100" mass="11348">MTALGLTLIIVYGISAHQTFLLEQGQKSNREVQLARIIYEEARNYRLHEGAKYITREQPIKSKIVFQAEQGAIQKVGIEVKGKVVLEIEKNSEVSKLYSD</sequence>
<gene>
    <name evidence="2" type="ORF">A6E74_05710</name>
    <name evidence="1" type="ORF">ETH01_20450</name>
</gene>
<accession>A0A179ESK4</accession>
<dbReference type="RefSeq" id="WP_067483077.1">
    <property type="nucleotide sequence ID" value="NZ_BJUG01000011.1"/>
</dbReference>
<evidence type="ECO:0000313" key="2">
    <source>
        <dbReference type="EMBL" id="OAQ56217.1"/>
    </source>
</evidence>
<evidence type="ECO:0000313" key="4">
    <source>
        <dbReference type="Proteomes" id="UP000321361"/>
    </source>
</evidence>
<evidence type="ECO:0000313" key="1">
    <source>
        <dbReference type="EMBL" id="GEK37758.1"/>
    </source>
</evidence>